<gene>
    <name evidence="1" type="ORF">JK358_16005</name>
</gene>
<dbReference type="RefSeq" id="WP_201948501.1">
    <property type="nucleotide sequence ID" value="NZ_JAERRJ010000006.1"/>
</dbReference>
<proteinExistence type="predicted"/>
<comment type="caution">
    <text evidence="1">The sequence shown here is derived from an EMBL/GenBank/DDBJ whole genome shotgun (WGS) entry which is preliminary data.</text>
</comment>
<dbReference type="EMBL" id="JAERRJ010000006">
    <property type="protein sequence ID" value="MBL1075901.1"/>
    <property type="molecule type" value="Genomic_DNA"/>
</dbReference>
<dbReference type="SUPFAM" id="SSF47336">
    <property type="entry name" value="ACP-like"/>
    <property type="match status" value="1"/>
</dbReference>
<organism evidence="1 2">
    <name type="scientific">Nocardia acididurans</name>
    <dbReference type="NCBI Taxonomy" id="2802282"/>
    <lineage>
        <taxon>Bacteria</taxon>
        <taxon>Bacillati</taxon>
        <taxon>Actinomycetota</taxon>
        <taxon>Actinomycetes</taxon>
        <taxon>Mycobacteriales</taxon>
        <taxon>Nocardiaceae</taxon>
        <taxon>Nocardia</taxon>
    </lineage>
</organism>
<keyword evidence="2" id="KW-1185">Reference proteome</keyword>
<evidence type="ECO:0000313" key="1">
    <source>
        <dbReference type="EMBL" id="MBL1075901.1"/>
    </source>
</evidence>
<dbReference type="InterPro" id="IPR036736">
    <property type="entry name" value="ACP-like_sf"/>
</dbReference>
<protein>
    <submittedName>
        <fullName evidence="1">Acyl carrier protein</fullName>
    </submittedName>
</protein>
<reference evidence="1 2" key="1">
    <citation type="submission" date="2021-01" db="EMBL/GenBank/DDBJ databases">
        <title>WGS of actinomycetes isolated from Thailand.</title>
        <authorList>
            <person name="Thawai C."/>
        </authorList>
    </citation>
    <scope>NUCLEOTIDE SEQUENCE [LARGE SCALE GENOMIC DNA]</scope>
    <source>
        <strain evidence="1 2">LPG 2</strain>
    </source>
</reference>
<dbReference type="Proteomes" id="UP000602198">
    <property type="component" value="Unassembled WGS sequence"/>
</dbReference>
<dbReference type="Gene3D" id="1.10.1200.10">
    <property type="entry name" value="ACP-like"/>
    <property type="match status" value="1"/>
</dbReference>
<sequence>MTTQDFLLRHIAESWLGGNSAGLHADTPLLELNIISSSEVFDLVHSIQSAFGIAIPLPEIRPENFRSVDVIADLIERCRDKQRGPR</sequence>
<name>A0ABS1M5S4_9NOCA</name>
<evidence type="ECO:0000313" key="2">
    <source>
        <dbReference type="Proteomes" id="UP000602198"/>
    </source>
</evidence>
<accession>A0ABS1M5S4</accession>